<keyword evidence="2 3" id="KW-0694">RNA-binding</keyword>
<dbReference type="FunFam" id="3.30.70.330:FF:000400">
    <property type="entry name" value="Negative regulator of differentiation 1"/>
    <property type="match status" value="1"/>
</dbReference>
<dbReference type="Proteomes" id="UP001212841">
    <property type="component" value="Unassembled WGS sequence"/>
</dbReference>
<dbReference type="PROSITE" id="PS50102">
    <property type="entry name" value="RRM"/>
    <property type="match status" value="4"/>
</dbReference>
<feature type="compositionally biased region" description="Polar residues" evidence="4">
    <location>
        <begin position="1"/>
        <end position="15"/>
    </location>
</feature>
<dbReference type="InterPro" id="IPR039171">
    <property type="entry name" value="Cwc2/Slt11"/>
</dbReference>
<feature type="domain" description="RRM" evidence="5">
    <location>
        <begin position="369"/>
        <end position="442"/>
    </location>
</feature>
<feature type="compositionally biased region" description="Low complexity" evidence="4">
    <location>
        <begin position="28"/>
        <end position="38"/>
    </location>
</feature>
<dbReference type="InterPro" id="IPR000504">
    <property type="entry name" value="RRM_dom"/>
</dbReference>
<feature type="domain" description="RRM" evidence="5">
    <location>
        <begin position="231"/>
        <end position="302"/>
    </location>
</feature>
<dbReference type="EMBL" id="JADGJD010002364">
    <property type="protein sequence ID" value="KAJ3032993.1"/>
    <property type="molecule type" value="Genomic_DNA"/>
</dbReference>
<protein>
    <recommendedName>
        <fullName evidence="5">RRM domain-containing protein</fullName>
    </recommendedName>
</protein>
<sequence length="601" mass="63776">MKRSNDYGTQQSVDSNYKKQRFSPQGHYGYPLSSGSQSGSPGVGYAGGDMYGQFGSMGQYMTAMAGMGGMAGLGGHQQSSAMAQYQGLSPSQYSPVGNSYSQYQAAANAQFQAAQAAAVANAQYQATSYASGLSSLAATMRTVYLGNLPSPVSYEEVINNIKGGALEQVKILEEKNCAFVTFVEASAAQAYYQDAQGKRLHINNSEVKIGWGKHSSIPTNVLAALQNGASRNVFIGNIDETVTEQVLFQEFTKFGPIDQVKILADKRIAFVHMASIGAAMKAVATLPTDPRWATRRVNYGKDRCAFSQKTNSSPTATSASSSLVPYGYPTGFNQAGMQGMSYGNMSFDAFSTPTGSFNSAQGAATGTNRTVYLGGIHPDVTTKDLCDVIRGGILQNIKYMPDKNIAFVTFVDPNAALAFYNRGSFEGVVLKGKRLKVGWGKATPLPSAVASAVQAGASRNVYIGAIDESITEDRLRKDFSDFGDIELVNIIPDKNIGFVNFIDILSAVKAVETMKISPDYARYKINYGKDRCGNPPRPPRESAAARAASVLNAPPGSEVTAFPVDSVAGHGMPSPPGMTVREVGQTRESILTGAGILASSG</sequence>
<feature type="non-terminal residue" evidence="6">
    <location>
        <position position="601"/>
    </location>
</feature>
<reference evidence="6" key="1">
    <citation type="submission" date="2020-05" db="EMBL/GenBank/DDBJ databases">
        <title>Phylogenomic resolution of chytrid fungi.</title>
        <authorList>
            <person name="Stajich J.E."/>
            <person name="Amses K."/>
            <person name="Simmons R."/>
            <person name="Seto K."/>
            <person name="Myers J."/>
            <person name="Bonds A."/>
            <person name="Quandt C.A."/>
            <person name="Barry K."/>
            <person name="Liu P."/>
            <person name="Grigoriev I."/>
            <person name="Longcore J.E."/>
            <person name="James T.Y."/>
        </authorList>
    </citation>
    <scope>NUCLEOTIDE SEQUENCE</scope>
    <source>
        <strain evidence="6">JEL0318</strain>
    </source>
</reference>
<dbReference type="GO" id="GO:0010494">
    <property type="term" value="C:cytoplasmic stress granule"/>
    <property type="evidence" value="ECO:0007669"/>
    <property type="project" value="TreeGrafter"/>
</dbReference>
<name>A0AAD5WX26_9FUNG</name>
<evidence type="ECO:0000256" key="4">
    <source>
        <dbReference type="SAM" id="MobiDB-lite"/>
    </source>
</evidence>
<dbReference type="Gene3D" id="3.30.70.330">
    <property type="match status" value="4"/>
</dbReference>
<keyword evidence="7" id="KW-1185">Reference proteome</keyword>
<dbReference type="InterPro" id="IPR012677">
    <property type="entry name" value="Nucleotide-bd_a/b_plait_sf"/>
</dbReference>
<feature type="region of interest" description="Disordered" evidence="4">
    <location>
        <begin position="1"/>
        <end position="38"/>
    </location>
</feature>
<evidence type="ECO:0000313" key="6">
    <source>
        <dbReference type="EMBL" id="KAJ3032993.1"/>
    </source>
</evidence>
<dbReference type="SUPFAM" id="SSF54928">
    <property type="entry name" value="RNA-binding domain, RBD"/>
    <property type="match status" value="2"/>
</dbReference>
<dbReference type="Pfam" id="PF00076">
    <property type="entry name" value="RRM_1"/>
    <property type="match status" value="2"/>
</dbReference>
<proteinExistence type="predicted"/>
<organism evidence="6 7">
    <name type="scientific">Rhizophlyctis rosea</name>
    <dbReference type="NCBI Taxonomy" id="64517"/>
    <lineage>
        <taxon>Eukaryota</taxon>
        <taxon>Fungi</taxon>
        <taxon>Fungi incertae sedis</taxon>
        <taxon>Chytridiomycota</taxon>
        <taxon>Chytridiomycota incertae sedis</taxon>
        <taxon>Chytridiomycetes</taxon>
        <taxon>Rhizophlyctidales</taxon>
        <taxon>Rhizophlyctidaceae</taxon>
        <taxon>Rhizophlyctis</taxon>
    </lineage>
</organism>
<keyword evidence="1" id="KW-0677">Repeat</keyword>
<accession>A0AAD5WX26</accession>
<dbReference type="PANTHER" id="PTHR14089">
    <property type="entry name" value="PRE-MRNA-SPLICING FACTOR RBM22"/>
    <property type="match status" value="1"/>
</dbReference>
<dbReference type="FunFam" id="3.30.70.330:FF:000120">
    <property type="entry name" value="Negative regulator of differentiation 1"/>
    <property type="match status" value="2"/>
</dbReference>
<dbReference type="InterPro" id="IPR035979">
    <property type="entry name" value="RBD_domain_sf"/>
</dbReference>
<dbReference type="GO" id="GO:0010468">
    <property type="term" value="P:regulation of gene expression"/>
    <property type="evidence" value="ECO:0007669"/>
    <property type="project" value="UniProtKB-ARBA"/>
</dbReference>
<dbReference type="GO" id="GO:0003729">
    <property type="term" value="F:mRNA binding"/>
    <property type="evidence" value="ECO:0007669"/>
    <property type="project" value="TreeGrafter"/>
</dbReference>
<evidence type="ECO:0000256" key="3">
    <source>
        <dbReference type="PROSITE-ProRule" id="PRU00176"/>
    </source>
</evidence>
<comment type="caution">
    <text evidence="6">The sequence shown here is derived from an EMBL/GenBank/DDBJ whole genome shotgun (WGS) entry which is preliminary data.</text>
</comment>
<dbReference type="PANTHER" id="PTHR14089:SF8">
    <property type="entry name" value="RNA-BINDING PROTEIN MRN1"/>
    <property type="match status" value="1"/>
</dbReference>
<evidence type="ECO:0000259" key="5">
    <source>
        <dbReference type="PROSITE" id="PS50102"/>
    </source>
</evidence>
<gene>
    <name evidence="6" type="ORF">HK097_005011</name>
</gene>
<dbReference type="GO" id="GO:0000398">
    <property type="term" value="P:mRNA splicing, via spliceosome"/>
    <property type="evidence" value="ECO:0007669"/>
    <property type="project" value="TreeGrafter"/>
</dbReference>
<feature type="domain" description="RRM" evidence="5">
    <location>
        <begin position="141"/>
        <end position="214"/>
    </location>
</feature>
<dbReference type="SMART" id="SM00360">
    <property type="entry name" value="RRM"/>
    <property type="match status" value="4"/>
</dbReference>
<dbReference type="AlphaFoldDB" id="A0AAD5WX26"/>
<evidence type="ECO:0000256" key="1">
    <source>
        <dbReference type="ARBA" id="ARBA00022737"/>
    </source>
</evidence>
<evidence type="ECO:0000256" key="2">
    <source>
        <dbReference type="ARBA" id="ARBA00022884"/>
    </source>
</evidence>
<feature type="domain" description="RRM" evidence="5">
    <location>
        <begin position="459"/>
        <end position="530"/>
    </location>
</feature>
<evidence type="ECO:0000313" key="7">
    <source>
        <dbReference type="Proteomes" id="UP001212841"/>
    </source>
</evidence>